<dbReference type="Proteomes" id="UP001484535">
    <property type="component" value="Unassembled WGS sequence"/>
</dbReference>
<feature type="region of interest" description="Disordered" evidence="1">
    <location>
        <begin position="299"/>
        <end position="325"/>
    </location>
</feature>
<name>A0ABV0CYU5_9SPHN</name>
<keyword evidence="4" id="KW-1185">Reference proteome</keyword>
<keyword evidence="3" id="KW-0328">Glycosyltransferase</keyword>
<reference evidence="3 4" key="1">
    <citation type="submission" date="2024-05" db="EMBL/GenBank/DDBJ databases">
        <authorList>
            <person name="Park S."/>
        </authorList>
    </citation>
    <scope>NUCLEOTIDE SEQUENCE [LARGE SCALE GENOMIC DNA]</scope>
    <source>
        <strain evidence="3 4">DGU5</strain>
    </source>
</reference>
<dbReference type="SUPFAM" id="SSF53448">
    <property type="entry name" value="Nucleotide-diphospho-sugar transferases"/>
    <property type="match status" value="1"/>
</dbReference>
<dbReference type="Pfam" id="PF00535">
    <property type="entry name" value="Glycos_transf_2"/>
    <property type="match status" value="1"/>
</dbReference>
<gene>
    <name evidence="3" type="ORF">ABDJ38_12720</name>
</gene>
<dbReference type="Gene3D" id="3.90.550.10">
    <property type="entry name" value="Spore Coat Polysaccharide Biosynthesis Protein SpsA, Chain A"/>
    <property type="match status" value="1"/>
</dbReference>
<dbReference type="PANTHER" id="PTHR22916:SF3">
    <property type="entry name" value="UDP-GLCNAC:BETAGAL BETA-1,3-N-ACETYLGLUCOSAMINYLTRANSFERASE-LIKE PROTEIN 1"/>
    <property type="match status" value="1"/>
</dbReference>
<comment type="caution">
    <text evidence="3">The sequence shown here is derived from an EMBL/GenBank/DDBJ whole genome shotgun (WGS) entry which is preliminary data.</text>
</comment>
<dbReference type="RefSeq" id="WP_346785494.1">
    <property type="nucleotide sequence ID" value="NZ_JBDLBR010000004.1"/>
</dbReference>
<dbReference type="InterPro" id="IPR001173">
    <property type="entry name" value="Glyco_trans_2-like"/>
</dbReference>
<dbReference type="CDD" id="cd00761">
    <property type="entry name" value="Glyco_tranf_GTA_type"/>
    <property type="match status" value="1"/>
</dbReference>
<evidence type="ECO:0000313" key="4">
    <source>
        <dbReference type="Proteomes" id="UP001484535"/>
    </source>
</evidence>
<dbReference type="EC" id="2.4.-.-" evidence="3"/>
<organism evidence="3 4">
    <name type="scientific">Aurantiacibacter flavus</name>
    <dbReference type="NCBI Taxonomy" id="3145232"/>
    <lineage>
        <taxon>Bacteria</taxon>
        <taxon>Pseudomonadati</taxon>
        <taxon>Pseudomonadota</taxon>
        <taxon>Alphaproteobacteria</taxon>
        <taxon>Sphingomonadales</taxon>
        <taxon>Erythrobacteraceae</taxon>
        <taxon>Aurantiacibacter</taxon>
    </lineage>
</organism>
<proteinExistence type="predicted"/>
<evidence type="ECO:0000259" key="2">
    <source>
        <dbReference type="Pfam" id="PF00535"/>
    </source>
</evidence>
<protein>
    <submittedName>
        <fullName evidence="3">Glycosyltransferase family 2 protein</fullName>
        <ecNumber evidence="3">2.4.-.-</ecNumber>
    </submittedName>
</protein>
<dbReference type="EMBL" id="JBDLBR010000004">
    <property type="protein sequence ID" value="MEN7538038.1"/>
    <property type="molecule type" value="Genomic_DNA"/>
</dbReference>
<keyword evidence="3" id="KW-0808">Transferase</keyword>
<dbReference type="InterPro" id="IPR029044">
    <property type="entry name" value="Nucleotide-diphossugar_trans"/>
</dbReference>
<evidence type="ECO:0000313" key="3">
    <source>
        <dbReference type="EMBL" id="MEN7538038.1"/>
    </source>
</evidence>
<dbReference type="PANTHER" id="PTHR22916">
    <property type="entry name" value="GLYCOSYLTRANSFERASE"/>
    <property type="match status" value="1"/>
</dbReference>
<sequence length="325" mass="36187">MGKPTVGVIIAAYNAAPTISRAVTSSLAQSLVSEVIVIDDCSSDNTLEVAEQAGQSDSRLTIIRQPFNQGPSAARNRGLDQSKAPYFAVLDADDMFMPERFVHMFARDGWDMCADNICFSIEPENLGQPQDGNAQGERACTIDFETFVDRNIGDRRCNRTELGFLKPVVKRAFLEAHNLRFDETCRLGEDFVLYARMLALGARFTLLEHCGYAALQRADSLSSAHSVAHLRAMREASLAVARDFELNREERDALARHAAHLSEKIVYREILELRRYGNLPTALWKLARHPSAVRALLSDRFPGPQTSPPPHRPLITSPQFDELCG</sequence>
<dbReference type="GO" id="GO:0016757">
    <property type="term" value="F:glycosyltransferase activity"/>
    <property type="evidence" value="ECO:0007669"/>
    <property type="project" value="UniProtKB-KW"/>
</dbReference>
<evidence type="ECO:0000256" key="1">
    <source>
        <dbReference type="SAM" id="MobiDB-lite"/>
    </source>
</evidence>
<feature type="domain" description="Glycosyltransferase 2-like" evidence="2">
    <location>
        <begin position="8"/>
        <end position="107"/>
    </location>
</feature>
<accession>A0ABV0CYU5</accession>